<evidence type="ECO:0000256" key="2">
    <source>
        <dbReference type="ARBA" id="ARBA00008392"/>
    </source>
</evidence>
<dbReference type="PANTHER" id="PTHR13693">
    <property type="entry name" value="CLASS II AMINOTRANSFERASE/8-AMINO-7-OXONONANOATE SYNTHASE"/>
    <property type="match status" value="1"/>
</dbReference>
<comment type="catalytic activity">
    <reaction evidence="6">
        <text>L-serine + hexadecanoyl-CoA + H(+) = 3-oxosphinganine + CO2 + CoA</text>
        <dbReference type="Rhea" id="RHEA:14761"/>
        <dbReference type="ChEBI" id="CHEBI:15378"/>
        <dbReference type="ChEBI" id="CHEBI:16526"/>
        <dbReference type="ChEBI" id="CHEBI:33384"/>
        <dbReference type="ChEBI" id="CHEBI:57287"/>
        <dbReference type="ChEBI" id="CHEBI:57379"/>
        <dbReference type="ChEBI" id="CHEBI:58299"/>
        <dbReference type="EC" id="2.3.1.50"/>
    </reaction>
</comment>
<dbReference type="InterPro" id="IPR015421">
    <property type="entry name" value="PyrdxlP-dep_Trfase_major"/>
</dbReference>
<proteinExistence type="inferred from homology"/>
<comment type="similarity">
    <text evidence="2 7">Belongs to the class-II pyridoxal-phosphate-dependent aminotransferase family.</text>
</comment>
<evidence type="ECO:0000256" key="5">
    <source>
        <dbReference type="ARBA" id="ARBA00022898"/>
    </source>
</evidence>
<dbReference type="Proteomes" id="UP001165122">
    <property type="component" value="Unassembled WGS sequence"/>
</dbReference>
<evidence type="ECO:0000256" key="1">
    <source>
        <dbReference type="ARBA" id="ARBA00001933"/>
    </source>
</evidence>
<evidence type="ECO:0000256" key="4">
    <source>
        <dbReference type="ARBA" id="ARBA00022679"/>
    </source>
</evidence>
<dbReference type="CDD" id="cd06454">
    <property type="entry name" value="KBL_like"/>
    <property type="match status" value="1"/>
</dbReference>
<dbReference type="InterPro" id="IPR015424">
    <property type="entry name" value="PyrdxlP-dep_Trfase"/>
</dbReference>
<evidence type="ECO:0000259" key="9">
    <source>
        <dbReference type="Pfam" id="PF00155"/>
    </source>
</evidence>
<gene>
    <name evidence="10" type="ORF">TrLO_g5865</name>
</gene>
<dbReference type="InterPro" id="IPR050087">
    <property type="entry name" value="AON_synthase_class-II"/>
</dbReference>
<accession>A0A9W7BXT9</accession>
<reference evidence="11" key="1">
    <citation type="journal article" date="2023" name="Commun. Biol.">
        <title>Genome analysis of Parmales, the sister group of diatoms, reveals the evolutionary specialization of diatoms from phago-mixotrophs to photoautotrophs.</title>
        <authorList>
            <person name="Ban H."/>
            <person name="Sato S."/>
            <person name="Yoshikawa S."/>
            <person name="Yamada K."/>
            <person name="Nakamura Y."/>
            <person name="Ichinomiya M."/>
            <person name="Sato N."/>
            <person name="Blanc-Mathieu R."/>
            <person name="Endo H."/>
            <person name="Kuwata A."/>
            <person name="Ogata H."/>
        </authorList>
    </citation>
    <scope>NUCLEOTIDE SEQUENCE [LARGE SCALE GENOMIC DNA]</scope>
    <source>
        <strain evidence="11">NIES 3700</strain>
    </source>
</reference>
<feature type="compositionally biased region" description="Low complexity" evidence="8">
    <location>
        <begin position="46"/>
        <end position="56"/>
    </location>
</feature>
<dbReference type="PROSITE" id="PS00599">
    <property type="entry name" value="AA_TRANSFER_CLASS_2"/>
    <property type="match status" value="1"/>
</dbReference>
<dbReference type="Gene3D" id="3.40.640.10">
    <property type="entry name" value="Type I PLP-dependent aspartate aminotransferase-like (Major domain)"/>
    <property type="match status" value="1"/>
</dbReference>
<dbReference type="OrthoDB" id="65434at2759"/>
<dbReference type="GO" id="GO:0046512">
    <property type="term" value="P:sphingosine biosynthetic process"/>
    <property type="evidence" value="ECO:0007669"/>
    <property type="project" value="TreeGrafter"/>
</dbReference>
<dbReference type="EC" id="2.3.1.50" evidence="3"/>
<evidence type="ECO:0000256" key="6">
    <source>
        <dbReference type="ARBA" id="ARBA00048528"/>
    </source>
</evidence>
<dbReference type="InterPro" id="IPR001917">
    <property type="entry name" value="Aminotrans_II_pyridoxalP_BS"/>
</dbReference>
<dbReference type="GO" id="GO:0017059">
    <property type="term" value="C:serine palmitoyltransferase complex"/>
    <property type="evidence" value="ECO:0007669"/>
    <property type="project" value="TreeGrafter"/>
</dbReference>
<dbReference type="GO" id="GO:0046513">
    <property type="term" value="P:ceramide biosynthetic process"/>
    <property type="evidence" value="ECO:0007669"/>
    <property type="project" value="TreeGrafter"/>
</dbReference>
<dbReference type="PANTHER" id="PTHR13693:SF3">
    <property type="entry name" value="LD36009P"/>
    <property type="match status" value="1"/>
</dbReference>
<dbReference type="Gene3D" id="3.90.1150.10">
    <property type="entry name" value="Aspartate Aminotransferase, domain 1"/>
    <property type="match status" value="1"/>
</dbReference>
<dbReference type="SUPFAM" id="SSF53383">
    <property type="entry name" value="PLP-dependent transferases"/>
    <property type="match status" value="1"/>
</dbReference>
<dbReference type="GO" id="GO:0016020">
    <property type="term" value="C:membrane"/>
    <property type="evidence" value="ECO:0007669"/>
    <property type="project" value="GOC"/>
</dbReference>
<evidence type="ECO:0000313" key="10">
    <source>
        <dbReference type="EMBL" id="GMH99491.1"/>
    </source>
</evidence>
<dbReference type="InterPro" id="IPR004839">
    <property type="entry name" value="Aminotransferase_I/II_large"/>
</dbReference>
<evidence type="ECO:0000313" key="11">
    <source>
        <dbReference type="Proteomes" id="UP001165122"/>
    </source>
</evidence>
<evidence type="ECO:0000256" key="8">
    <source>
        <dbReference type="SAM" id="MobiDB-lite"/>
    </source>
</evidence>
<feature type="domain" description="Aminotransferase class I/classII large" evidence="9">
    <location>
        <begin position="220"/>
        <end position="579"/>
    </location>
</feature>
<dbReference type="AlphaFoldDB" id="A0A9W7BXT9"/>
<dbReference type="GO" id="GO:0030170">
    <property type="term" value="F:pyridoxal phosphate binding"/>
    <property type="evidence" value="ECO:0007669"/>
    <property type="project" value="InterPro"/>
</dbReference>
<dbReference type="InterPro" id="IPR015422">
    <property type="entry name" value="PyrdxlP-dep_Trfase_small"/>
</dbReference>
<keyword evidence="11" id="KW-1185">Reference proteome</keyword>
<protein>
    <recommendedName>
        <fullName evidence="3">serine C-palmitoyltransferase</fullName>
        <ecNumber evidence="3">2.3.1.50</ecNumber>
    </recommendedName>
</protein>
<comment type="caution">
    <text evidence="10">The sequence shown here is derived from an EMBL/GenBank/DDBJ whole genome shotgun (WGS) entry which is preliminary data.</text>
</comment>
<dbReference type="Pfam" id="PF00155">
    <property type="entry name" value="Aminotran_1_2"/>
    <property type="match status" value="1"/>
</dbReference>
<keyword evidence="4" id="KW-0808">Transferase</keyword>
<comment type="cofactor">
    <cofactor evidence="1 7">
        <name>pyridoxal 5'-phosphate</name>
        <dbReference type="ChEBI" id="CHEBI:597326"/>
    </cofactor>
</comment>
<dbReference type="EMBL" id="BRXW01000011">
    <property type="protein sequence ID" value="GMH99491.1"/>
    <property type="molecule type" value="Genomic_DNA"/>
</dbReference>
<evidence type="ECO:0000256" key="3">
    <source>
        <dbReference type="ARBA" id="ARBA00013220"/>
    </source>
</evidence>
<sequence length="596" mass="65845">MPSTSSLKQMKVAELRSLAMSTLPEVPSNLSKMKKADIIDLFQVTSSSSSSSSSPSADTYKYDSSEVDPYSDVRSRLESLAAHSAANPPPEHHITLFAAFTTYLGYAVLICVGHLRDFFGLTLSIGSRYVPATPRTGCAPLLKSWDNFYNRRLYHRIQDCFNRPVGGGEGAKCRMKVMERVSYDGNKTMTVANRKTNKNTQFQDGEYNETDAEGDVVRRCLNLGSYNYLGFADDWNETCEEDVLSTLSVAPVSCSSPRVEVGTHLLHRELELLVARFLGKDDALVLNMGFNTNATTIPALVQKGDLIISDQLNHTSIVSGARASGAAVRVFKHNDHHDLDAVLREAIVMGIPRTRRPWNKIVVMVEGIYSMEGEYCNLKNIVEVCKRYGVYLYLDEAHSIGAMGKTGRGCCEYTGVDTKDVDVLMGTFTKSFGGMGGYIAASQDVVDYLRTKCAGSIFHNSLSPIVCQQIITAFKVIMGEDGTKNGRNKLRALRDNSNYMRMRLTDMGLHVLGNYDSPIMPVLLYNPTKIAAFSRECFKRGLAVVVVGFPAVPILMSRARFCVSAGHTRKDLDDALVKIEEVADLCKLRYARSTFG</sequence>
<name>A0A9W7BXT9_9STRA</name>
<evidence type="ECO:0000256" key="7">
    <source>
        <dbReference type="RuleBase" id="RU003693"/>
    </source>
</evidence>
<organism evidence="10 11">
    <name type="scientific">Triparma laevis f. longispina</name>
    <dbReference type="NCBI Taxonomy" id="1714387"/>
    <lineage>
        <taxon>Eukaryota</taxon>
        <taxon>Sar</taxon>
        <taxon>Stramenopiles</taxon>
        <taxon>Ochrophyta</taxon>
        <taxon>Bolidophyceae</taxon>
        <taxon>Parmales</taxon>
        <taxon>Triparmaceae</taxon>
        <taxon>Triparma</taxon>
    </lineage>
</organism>
<dbReference type="GO" id="GO:0004758">
    <property type="term" value="F:serine C-palmitoyltransferase activity"/>
    <property type="evidence" value="ECO:0007669"/>
    <property type="project" value="UniProtKB-EC"/>
</dbReference>
<keyword evidence="5 7" id="KW-0663">Pyridoxal phosphate</keyword>
<feature type="region of interest" description="Disordered" evidence="8">
    <location>
        <begin position="46"/>
        <end position="66"/>
    </location>
</feature>